<keyword evidence="6" id="KW-0804">Transcription</keyword>
<evidence type="ECO:0000256" key="3">
    <source>
        <dbReference type="ARBA" id="ARBA00022833"/>
    </source>
</evidence>
<dbReference type="SMART" id="SM00399">
    <property type="entry name" value="ZnF_C4"/>
    <property type="match status" value="1"/>
</dbReference>
<dbReference type="SUPFAM" id="SSF48508">
    <property type="entry name" value="Nuclear receptor ligand-binding domain"/>
    <property type="match status" value="1"/>
</dbReference>
<evidence type="ECO:0000256" key="5">
    <source>
        <dbReference type="ARBA" id="ARBA00023125"/>
    </source>
</evidence>
<reference evidence="11" key="1">
    <citation type="submission" date="2022-11" db="EMBL/GenBank/DDBJ databases">
        <title>Centuries of genome instability and evolution in soft-shell clam transmissible cancer (bioRxiv).</title>
        <authorList>
            <person name="Hart S.F.M."/>
            <person name="Yonemitsu M.A."/>
            <person name="Giersch R.M."/>
            <person name="Beal B.F."/>
            <person name="Arriagada G."/>
            <person name="Davis B.W."/>
            <person name="Ostrander E.A."/>
            <person name="Goff S.P."/>
            <person name="Metzger M.J."/>
        </authorList>
    </citation>
    <scope>NUCLEOTIDE SEQUENCE</scope>
    <source>
        <strain evidence="11">MELC-2E11</strain>
        <tissue evidence="11">Siphon/mantle</tissue>
    </source>
</reference>
<feature type="region of interest" description="Disordered" evidence="9">
    <location>
        <begin position="167"/>
        <end position="193"/>
    </location>
</feature>
<name>A0ABY7E3E9_MYAAR</name>
<dbReference type="InterPro" id="IPR013088">
    <property type="entry name" value="Znf_NHR/GATA"/>
</dbReference>
<dbReference type="EMBL" id="CP111015">
    <property type="protein sequence ID" value="WAR03342.1"/>
    <property type="molecule type" value="Genomic_DNA"/>
</dbReference>
<organism evidence="11 12">
    <name type="scientific">Mya arenaria</name>
    <name type="common">Soft-shell clam</name>
    <dbReference type="NCBI Taxonomy" id="6604"/>
    <lineage>
        <taxon>Eukaryota</taxon>
        <taxon>Metazoa</taxon>
        <taxon>Spiralia</taxon>
        <taxon>Lophotrochozoa</taxon>
        <taxon>Mollusca</taxon>
        <taxon>Bivalvia</taxon>
        <taxon>Autobranchia</taxon>
        <taxon>Heteroconchia</taxon>
        <taxon>Euheterodonta</taxon>
        <taxon>Imparidentia</taxon>
        <taxon>Neoheterodontei</taxon>
        <taxon>Myida</taxon>
        <taxon>Myoidea</taxon>
        <taxon>Myidae</taxon>
        <taxon>Mya</taxon>
    </lineage>
</organism>
<feature type="compositionally biased region" description="Basic and acidic residues" evidence="9">
    <location>
        <begin position="32"/>
        <end position="46"/>
    </location>
</feature>
<dbReference type="Gene3D" id="1.10.565.10">
    <property type="entry name" value="Retinoid X Receptor"/>
    <property type="match status" value="1"/>
</dbReference>
<keyword evidence="3" id="KW-0862">Zinc</keyword>
<dbReference type="PANTHER" id="PTHR24082">
    <property type="entry name" value="NUCLEAR HORMONE RECEPTOR"/>
    <property type="match status" value="1"/>
</dbReference>
<proteinExistence type="predicted"/>
<dbReference type="Pfam" id="PF00105">
    <property type="entry name" value="zf-C4"/>
    <property type="match status" value="1"/>
</dbReference>
<evidence type="ECO:0000259" key="10">
    <source>
        <dbReference type="SMART" id="SM00399"/>
    </source>
</evidence>
<dbReference type="Gene3D" id="3.30.50.10">
    <property type="entry name" value="Erythroid Transcription Factor GATA-1, subunit A"/>
    <property type="match status" value="1"/>
</dbReference>
<dbReference type="InterPro" id="IPR000536">
    <property type="entry name" value="Nucl_hrmn_rcpt_lig-bd"/>
</dbReference>
<evidence type="ECO:0000256" key="4">
    <source>
        <dbReference type="ARBA" id="ARBA00023015"/>
    </source>
</evidence>
<evidence type="ECO:0000256" key="9">
    <source>
        <dbReference type="SAM" id="MobiDB-lite"/>
    </source>
</evidence>
<evidence type="ECO:0000256" key="2">
    <source>
        <dbReference type="ARBA" id="ARBA00022771"/>
    </source>
</evidence>
<sequence length="511" mass="57709">MGNRGMLGTETMDEGTLVDSKTPTPTGICSHEPVEKTVTPREDGTRGRKRKQSKARLLAGDNMLFPPCKVCGRSATGFHFGVITCEACKAFFRRALIHKQAYMCLGDGSCDVTTAERKSVICSACRLQKCMTLGMSTNSVRKGRYSVALRTQAIVEAKTLRGEDPGVMIATRSPIPSSRAADTTQSLEETKRHREEDTCLMVATRCSPSPSSQVDAVSEDAQSIACIQAVFETDASPGSISQIPDALELSVERFVPLGELDLLIDTLVSCQDLVYPNIRRQLAFSRDIQQCQIKTYEELKAKKEMFARLFGESNAPTTEEFQTIFAETGIDVDDRLAHFNMKGRHMEATIAQNINFFWLFVNYLLVNNKLGLAVSCDGSRSSTKEQICKFWCSEWVDRYFRFTDSLHALSLSAEEIALLRVIILTFTDRCSLLKPAPISALQEKFVECLRYQISKTQQNPDTRLRMFMDRLLAVRELTEINMRSNRKFLQEWNFVIQDFPLWWEMLSFDEI</sequence>
<keyword evidence="12" id="KW-1185">Reference proteome</keyword>
<dbReference type="PANTHER" id="PTHR24082:SF473">
    <property type="entry name" value="ECDYSONE-INDUCED PROTEIN 75B, ISOFORM B"/>
    <property type="match status" value="1"/>
</dbReference>
<feature type="domain" description="Nuclear receptor" evidence="10">
    <location>
        <begin position="65"/>
        <end position="138"/>
    </location>
</feature>
<keyword evidence="1" id="KW-0479">Metal-binding</keyword>
<keyword evidence="2" id="KW-0863">Zinc-finger</keyword>
<feature type="compositionally biased region" description="Polar residues" evidence="9">
    <location>
        <begin position="174"/>
        <end position="187"/>
    </location>
</feature>
<evidence type="ECO:0000256" key="8">
    <source>
        <dbReference type="ARBA" id="ARBA00023242"/>
    </source>
</evidence>
<evidence type="ECO:0000256" key="1">
    <source>
        <dbReference type="ARBA" id="ARBA00022723"/>
    </source>
</evidence>
<dbReference type="Pfam" id="PF00104">
    <property type="entry name" value="Hormone_recep"/>
    <property type="match status" value="1"/>
</dbReference>
<evidence type="ECO:0000313" key="11">
    <source>
        <dbReference type="EMBL" id="WAR03342.1"/>
    </source>
</evidence>
<keyword evidence="5" id="KW-0238">DNA-binding</keyword>
<dbReference type="Proteomes" id="UP001164746">
    <property type="component" value="Chromosome 4"/>
</dbReference>
<feature type="region of interest" description="Disordered" evidence="9">
    <location>
        <begin position="1"/>
        <end position="54"/>
    </location>
</feature>
<protein>
    <submittedName>
        <fullName evidence="11">RORG-like protein</fullName>
    </submittedName>
</protein>
<keyword evidence="4" id="KW-0805">Transcription regulation</keyword>
<dbReference type="CDD" id="cd06916">
    <property type="entry name" value="NR_DBD_like"/>
    <property type="match status" value="1"/>
</dbReference>
<dbReference type="PRINTS" id="PR00047">
    <property type="entry name" value="STROIDFINGER"/>
</dbReference>
<gene>
    <name evidence="11" type="ORF">MAR_009900</name>
</gene>
<accession>A0ABY7E3E9</accession>
<keyword evidence="7" id="KW-0675">Receptor</keyword>
<dbReference type="InterPro" id="IPR001628">
    <property type="entry name" value="Znf_hrmn_rcpt"/>
</dbReference>
<keyword evidence="8" id="KW-0539">Nucleus</keyword>
<evidence type="ECO:0000256" key="6">
    <source>
        <dbReference type="ARBA" id="ARBA00023163"/>
    </source>
</evidence>
<evidence type="ECO:0000313" key="12">
    <source>
        <dbReference type="Proteomes" id="UP001164746"/>
    </source>
</evidence>
<dbReference type="InterPro" id="IPR050234">
    <property type="entry name" value="Nuclear_hormone_rcpt_NR1"/>
</dbReference>
<evidence type="ECO:0000256" key="7">
    <source>
        <dbReference type="ARBA" id="ARBA00023170"/>
    </source>
</evidence>
<dbReference type="InterPro" id="IPR035500">
    <property type="entry name" value="NHR-like_dom_sf"/>
</dbReference>
<dbReference type="SUPFAM" id="SSF57716">
    <property type="entry name" value="Glucocorticoid receptor-like (DNA-binding domain)"/>
    <property type="match status" value="1"/>
</dbReference>